<reference evidence="3 4" key="1">
    <citation type="submission" date="2019-07" db="EMBL/GenBank/DDBJ databases">
        <title>Whole genome shotgun sequence of Alkalibacillus haloalkaliphilus NBRC 103110.</title>
        <authorList>
            <person name="Hosoyama A."/>
            <person name="Uohara A."/>
            <person name="Ohji S."/>
            <person name="Ichikawa N."/>
        </authorList>
    </citation>
    <scope>NUCLEOTIDE SEQUENCE [LARGE SCALE GENOMIC DNA]</scope>
    <source>
        <strain evidence="3 4">NBRC 103110</strain>
    </source>
</reference>
<keyword evidence="3" id="KW-0808">Transferase</keyword>
<protein>
    <submittedName>
        <fullName evidence="3">N-acetylgalactosamine-N,N'-diacetylbacillosaminyl-diphospho-undecaprenol 4-alpha-N-acetylgalactosaminyltransferase</fullName>
    </submittedName>
</protein>
<dbReference type="PANTHER" id="PTHR12526">
    <property type="entry name" value="GLYCOSYLTRANSFERASE"/>
    <property type="match status" value="1"/>
</dbReference>
<dbReference type="OrthoDB" id="9787617at2"/>
<dbReference type="CDD" id="cd03811">
    <property type="entry name" value="GT4_GT28_WabH-like"/>
    <property type="match status" value="1"/>
</dbReference>
<organism evidence="3 4">
    <name type="scientific">Alkalibacillus haloalkaliphilus</name>
    <dbReference type="NCBI Taxonomy" id="94136"/>
    <lineage>
        <taxon>Bacteria</taxon>
        <taxon>Bacillati</taxon>
        <taxon>Bacillota</taxon>
        <taxon>Bacilli</taxon>
        <taxon>Bacillales</taxon>
        <taxon>Bacillaceae</taxon>
        <taxon>Alkalibacillus</taxon>
    </lineage>
</organism>
<sequence length="372" mass="41820">MKRKKILFFIYTMGKGGAARTLLNVMNNLDRNKFEPMLVTLNHDGEYEQYVNEDVQFIKLEAKRLRSGILPLAKIIRKEKVDIVFSTIPNYNMVAILAKMLSFTRAKVVVREADHVGGSLLGNLKCLVYGRFYNRTDQVISLSEGVKQNLVEKYKLKPNAIEVVYNPLDIENIKQQIEIGELSKEVAPIFNQNEKVIVTAGRLVKQKDHDTLIKAFAETNEQVKSQLVILGEGPLEEELKSLAQKLNVEDRVHFIGFQDNPYIFFHEADLFVLTSIHEGFSHVIAEALASGTPVVSTNCKSGPSEVLANGEYGDLCPVGDPKSISEAMTETLTLPPEALQMRVSKGEERAQFFNANKIVSRYGQVILNTFKK</sequence>
<dbReference type="InterPro" id="IPR028098">
    <property type="entry name" value="Glyco_trans_4-like_N"/>
</dbReference>
<gene>
    <name evidence="3" type="primary">pglJ</name>
    <name evidence="3" type="ORF">AHA02nite_00120</name>
</gene>
<accession>A0A511VZM0</accession>
<proteinExistence type="predicted"/>
<dbReference type="Pfam" id="PF13439">
    <property type="entry name" value="Glyco_transf_4"/>
    <property type="match status" value="1"/>
</dbReference>
<evidence type="ECO:0000259" key="1">
    <source>
        <dbReference type="Pfam" id="PF00534"/>
    </source>
</evidence>
<feature type="domain" description="Glycosyl transferase family 1" evidence="1">
    <location>
        <begin position="190"/>
        <end position="341"/>
    </location>
</feature>
<dbReference type="EMBL" id="BJYA01000001">
    <property type="protein sequence ID" value="GEN44236.1"/>
    <property type="molecule type" value="Genomic_DNA"/>
</dbReference>
<evidence type="ECO:0000313" key="3">
    <source>
        <dbReference type="EMBL" id="GEN44236.1"/>
    </source>
</evidence>
<dbReference type="Proteomes" id="UP000321440">
    <property type="component" value="Unassembled WGS sequence"/>
</dbReference>
<comment type="caution">
    <text evidence="3">The sequence shown here is derived from an EMBL/GenBank/DDBJ whole genome shotgun (WGS) entry which is preliminary data.</text>
</comment>
<dbReference type="SUPFAM" id="SSF53756">
    <property type="entry name" value="UDP-Glycosyltransferase/glycogen phosphorylase"/>
    <property type="match status" value="1"/>
</dbReference>
<dbReference type="GO" id="GO:0016757">
    <property type="term" value="F:glycosyltransferase activity"/>
    <property type="evidence" value="ECO:0007669"/>
    <property type="project" value="InterPro"/>
</dbReference>
<dbReference type="Gene3D" id="3.40.50.2000">
    <property type="entry name" value="Glycogen Phosphorylase B"/>
    <property type="match status" value="2"/>
</dbReference>
<dbReference type="AlphaFoldDB" id="A0A511VZM0"/>
<evidence type="ECO:0000259" key="2">
    <source>
        <dbReference type="Pfam" id="PF13439"/>
    </source>
</evidence>
<keyword evidence="4" id="KW-1185">Reference proteome</keyword>
<dbReference type="Pfam" id="PF00534">
    <property type="entry name" value="Glycos_transf_1"/>
    <property type="match status" value="1"/>
</dbReference>
<dbReference type="PANTHER" id="PTHR12526:SF630">
    <property type="entry name" value="GLYCOSYLTRANSFERASE"/>
    <property type="match status" value="1"/>
</dbReference>
<evidence type="ECO:0000313" key="4">
    <source>
        <dbReference type="Proteomes" id="UP000321440"/>
    </source>
</evidence>
<feature type="domain" description="Glycosyltransferase subfamily 4-like N-terminal" evidence="2">
    <location>
        <begin position="16"/>
        <end position="171"/>
    </location>
</feature>
<name>A0A511VZM0_9BACI</name>
<dbReference type="InterPro" id="IPR001296">
    <property type="entry name" value="Glyco_trans_1"/>
</dbReference>
<dbReference type="RefSeq" id="WP_146813167.1">
    <property type="nucleotide sequence ID" value="NZ_BJYA01000001.1"/>
</dbReference>